<dbReference type="GO" id="GO:0022857">
    <property type="term" value="F:transmembrane transporter activity"/>
    <property type="evidence" value="ECO:0007669"/>
    <property type="project" value="InterPro"/>
</dbReference>
<keyword evidence="3 4" id="KW-0472">Membrane</keyword>
<dbReference type="InterPro" id="IPR011701">
    <property type="entry name" value="MFS"/>
</dbReference>
<evidence type="ECO:0000256" key="4">
    <source>
        <dbReference type="SAM" id="Phobius"/>
    </source>
</evidence>
<evidence type="ECO:0000259" key="5">
    <source>
        <dbReference type="PROSITE" id="PS50850"/>
    </source>
</evidence>
<dbReference type="Pfam" id="PF07690">
    <property type="entry name" value="MFS_1"/>
    <property type="match status" value="1"/>
</dbReference>
<dbReference type="eggNOG" id="COG2807">
    <property type="taxonomic scope" value="Bacteria"/>
</dbReference>
<feature type="transmembrane region" description="Helical" evidence="4">
    <location>
        <begin position="74"/>
        <end position="94"/>
    </location>
</feature>
<evidence type="ECO:0000256" key="3">
    <source>
        <dbReference type="ARBA" id="ARBA00023136"/>
    </source>
</evidence>
<feature type="transmembrane region" description="Helical" evidence="4">
    <location>
        <begin position="336"/>
        <end position="360"/>
    </location>
</feature>
<keyword evidence="7" id="KW-1185">Reference proteome</keyword>
<keyword evidence="1 4" id="KW-0812">Transmembrane</keyword>
<feature type="transmembrane region" description="Helical" evidence="4">
    <location>
        <begin position="255"/>
        <end position="272"/>
    </location>
</feature>
<keyword evidence="2 4" id="KW-1133">Transmembrane helix</keyword>
<feature type="transmembrane region" description="Helical" evidence="4">
    <location>
        <begin position="279"/>
        <end position="298"/>
    </location>
</feature>
<dbReference type="Proteomes" id="UP000016567">
    <property type="component" value="Unassembled WGS sequence"/>
</dbReference>
<evidence type="ECO:0000256" key="1">
    <source>
        <dbReference type="ARBA" id="ARBA00022692"/>
    </source>
</evidence>
<feature type="transmembrane region" description="Helical" evidence="4">
    <location>
        <begin position="167"/>
        <end position="186"/>
    </location>
</feature>
<feature type="transmembrane region" description="Helical" evidence="4">
    <location>
        <begin position="100"/>
        <end position="122"/>
    </location>
</feature>
<dbReference type="PROSITE" id="PS50850">
    <property type="entry name" value="MFS"/>
    <property type="match status" value="1"/>
</dbReference>
<evidence type="ECO:0000313" key="7">
    <source>
        <dbReference type="Proteomes" id="UP000016567"/>
    </source>
</evidence>
<feature type="transmembrane region" description="Helical" evidence="4">
    <location>
        <begin position="213"/>
        <end position="235"/>
    </location>
</feature>
<gene>
    <name evidence="6" type="ORF">VAZ01S_101_00120</name>
</gene>
<dbReference type="PANTHER" id="PTHR23523">
    <property type="match status" value="1"/>
</dbReference>
<feature type="transmembrane region" description="Helical" evidence="4">
    <location>
        <begin position="46"/>
        <end position="67"/>
    </location>
</feature>
<dbReference type="InterPro" id="IPR020846">
    <property type="entry name" value="MFS_dom"/>
</dbReference>
<dbReference type="EMBL" id="BATL01000101">
    <property type="protein sequence ID" value="GAD77946.1"/>
    <property type="molecule type" value="Genomic_DNA"/>
</dbReference>
<accession>U3ADE8</accession>
<feature type="transmembrane region" description="Helical" evidence="4">
    <location>
        <begin position="7"/>
        <end position="26"/>
    </location>
</feature>
<dbReference type="PANTHER" id="PTHR23523:SF2">
    <property type="entry name" value="2-NITROIMIDAZOLE TRANSPORTER"/>
    <property type="match status" value="1"/>
</dbReference>
<dbReference type="RefSeq" id="WP_021711681.1">
    <property type="nucleotide sequence ID" value="NZ_BATL01000101.1"/>
</dbReference>
<dbReference type="InterPro" id="IPR052524">
    <property type="entry name" value="MFS_Cyanate_Porter"/>
</dbReference>
<dbReference type="InterPro" id="IPR036259">
    <property type="entry name" value="MFS_trans_sf"/>
</dbReference>
<organism evidence="6 7">
    <name type="scientific">Vibrio azureus NBRC 104587</name>
    <dbReference type="NCBI Taxonomy" id="1219077"/>
    <lineage>
        <taxon>Bacteria</taxon>
        <taxon>Pseudomonadati</taxon>
        <taxon>Pseudomonadota</taxon>
        <taxon>Gammaproteobacteria</taxon>
        <taxon>Vibrionales</taxon>
        <taxon>Vibrionaceae</taxon>
        <taxon>Vibrio</taxon>
    </lineage>
</organism>
<protein>
    <submittedName>
        <fullName evidence="6">Putative major facilitator superfamily transporter</fullName>
    </submittedName>
</protein>
<feature type="transmembrane region" description="Helical" evidence="4">
    <location>
        <begin position="134"/>
        <end position="155"/>
    </location>
</feature>
<proteinExistence type="predicted"/>
<sequence length="404" mass="43766">MKKLFKYNLMLLMSIFSVAAIMRGPITGPATIIDIIINSLGLSASQAGLLTSLPLLAFAFFSPIAVVCSSKLGLIGTLLLGIITIFLGVIIRSLGGFELLLIGTFLIGVGIALSNVMLPSIVKKYFPDKVSEVTSLYVFFISMGGAIFSVIYLPIAEKASEYGYVGWNVSLLSTLFIIIVPLLMWLPRLKDDKAIVSNKNEAVSLTMMIKSRVAWEVTLFLAFTSLVNYTFIAWLPSILSDMGYSLESSAGLHGILQLSGVLPSLVLLPILSGKVDKRYISIFSTFLVLLSIIGLLIFPSFALGWVIFMGIGNSSAFIMSLSFIGLRTNDPQQTVALSSMAQFVGYLFAAAGPVVLGGIIEDGNSWNYILQLMAFATVIWMLLASLAGRESKVNQTEKITIYNK</sequence>
<dbReference type="SUPFAM" id="SSF103473">
    <property type="entry name" value="MFS general substrate transporter"/>
    <property type="match status" value="1"/>
</dbReference>
<feature type="transmembrane region" description="Helical" evidence="4">
    <location>
        <begin position="366"/>
        <end position="388"/>
    </location>
</feature>
<name>U3ADE8_9VIBR</name>
<evidence type="ECO:0000256" key="2">
    <source>
        <dbReference type="ARBA" id="ARBA00022989"/>
    </source>
</evidence>
<dbReference type="STRING" id="1219077.VAZ01S_101_00120"/>
<feature type="domain" description="Major facilitator superfamily (MFS) profile" evidence="5">
    <location>
        <begin position="3"/>
        <end position="392"/>
    </location>
</feature>
<comment type="caution">
    <text evidence="6">The sequence shown here is derived from an EMBL/GenBank/DDBJ whole genome shotgun (WGS) entry which is preliminary data.</text>
</comment>
<dbReference type="Gene3D" id="1.20.1250.20">
    <property type="entry name" value="MFS general substrate transporter like domains"/>
    <property type="match status" value="2"/>
</dbReference>
<evidence type="ECO:0000313" key="6">
    <source>
        <dbReference type="EMBL" id="GAD77946.1"/>
    </source>
</evidence>
<feature type="transmembrane region" description="Helical" evidence="4">
    <location>
        <begin position="304"/>
        <end position="324"/>
    </location>
</feature>
<reference evidence="6 7" key="1">
    <citation type="submission" date="2013-09" db="EMBL/GenBank/DDBJ databases">
        <title>Whole genome shotgun sequence of Vibrio azureus NBRC 104587.</title>
        <authorList>
            <person name="Isaki S."/>
            <person name="Hosoyama A."/>
            <person name="Numata M."/>
            <person name="Hashimoto M."/>
            <person name="Hosoyama Y."/>
            <person name="Tsuchikane K."/>
            <person name="Noguchi M."/>
            <person name="Hirakata S."/>
            <person name="Ichikawa N."/>
            <person name="Ohji S."/>
            <person name="Yamazoe A."/>
            <person name="Fujita N."/>
        </authorList>
    </citation>
    <scope>NUCLEOTIDE SEQUENCE [LARGE SCALE GENOMIC DNA]</scope>
    <source>
        <strain evidence="6 7">NBRC 104587</strain>
    </source>
</reference>
<dbReference type="AlphaFoldDB" id="U3ADE8"/>